<dbReference type="GO" id="GO:0005829">
    <property type="term" value="C:cytosol"/>
    <property type="evidence" value="ECO:0007669"/>
    <property type="project" value="TreeGrafter"/>
</dbReference>
<evidence type="ECO:0000256" key="2">
    <source>
        <dbReference type="ARBA" id="ARBA00022730"/>
    </source>
</evidence>
<dbReference type="FunFam" id="1.10.8.50:FF:000001">
    <property type="entry name" value="30S ribosomal protein S13"/>
    <property type="match status" value="1"/>
</dbReference>
<dbReference type="Pfam" id="PF00416">
    <property type="entry name" value="Ribosomal_S13"/>
    <property type="match status" value="1"/>
</dbReference>
<dbReference type="SUPFAM" id="SSF46946">
    <property type="entry name" value="S13-like H2TH domain"/>
    <property type="match status" value="1"/>
</dbReference>
<evidence type="ECO:0000313" key="9">
    <source>
        <dbReference type="EMBL" id="AEA46393.1"/>
    </source>
</evidence>
<dbReference type="NCBIfam" id="NF003140">
    <property type="entry name" value="PRK04053.1"/>
    <property type="match status" value="1"/>
</dbReference>
<proteinExistence type="inferred from homology"/>
<dbReference type="Proteomes" id="UP000008136">
    <property type="component" value="Chromosome"/>
</dbReference>
<comment type="subunit">
    <text evidence="6">Part of the 30S ribosomal subunit. Forms a loose heterodimer with protein S19. Forms two bridges to the 50S subunit in the 70S ribosome.</text>
</comment>
<dbReference type="HOGENOM" id="CLU_103849_0_0_2"/>
<dbReference type="PROSITE" id="PS00646">
    <property type="entry name" value="RIBOSOMAL_S13_1"/>
    <property type="match status" value="1"/>
</dbReference>
<evidence type="ECO:0000256" key="6">
    <source>
        <dbReference type="HAMAP-Rule" id="MF_01315"/>
    </source>
</evidence>
<dbReference type="RefSeq" id="WP_013683067.1">
    <property type="nucleotide sequence ID" value="NC_015320.1"/>
</dbReference>
<dbReference type="InterPro" id="IPR010979">
    <property type="entry name" value="Ribosomal_uS13-like_H2TH"/>
</dbReference>
<keyword evidence="2 6" id="KW-0699">rRNA-binding</keyword>
<evidence type="ECO:0000256" key="3">
    <source>
        <dbReference type="ARBA" id="ARBA00022884"/>
    </source>
</evidence>
<dbReference type="GeneID" id="10393455"/>
<dbReference type="Gene3D" id="1.10.8.50">
    <property type="match status" value="1"/>
</dbReference>
<keyword evidence="4 6" id="KW-0689">Ribosomal protein</keyword>
<protein>
    <recommendedName>
        <fullName evidence="6">Small ribosomal subunit protein uS13</fullName>
    </recommendedName>
</protein>
<dbReference type="PANTHER" id="PTHR10871:SF3">
    <property type="entry name" value="SMALL RIBOSOMAL SUBUNIT PROTEIN US13"/>
    <property type="match status" value="1"/>
</dbReference>
<evidence type="ECO:0000256" key="8">
    <source>
        <dbReference type="SAM" id="MobiDB-lite"/>
    </source>
</evidence>
<sequence length="147" mass="16694">MGEFKHIVRIADTDLDGSKSVMFALTGIKGIGLRMAKSIVSALGIDGRQKLGEMDDETIEKLRKFVEEDIESLPSWLLNRRKDPHTGKDLHLLSKDVDFAKMVDIETMIRMKCYRGIRHARGKKVRGQRTRSTGRSGRTVGVIRRKK</sequence>
<dbReference type="GO" id="GO:0019843">
    <property type="term" value="F:rRNA binding"/>
    <property type="evidence" value="ECO:0007669"/>
    <property type="project" value="UniProtKB-UniRule"/>
</dbReference>
<reference evidence="9 10" key="1">
    <citation type="submission" date="2011-03" db="EMBL/GenBank/DDBJ databases">
        <title>The complete genome of Archaeoglobus veneficus SNP6.</title>
        <authorList>
            <consortium name="US DOE Joint Genome Institute (JGI-PGF)"/>
            <person name="Lucas S."/>
            <person name="Copeland A."/>
            <person name="Lapidus A."/>
            <person name="Bruce D."/>
            <person name="Goodwin L."/>
            <person name="Pitluck S."/>
            <person name="Kyrpides N."/>
            <person name="Mavromatis K."/>
            <person name="Pagani I."/>
            <person name="Ivanova N."/>
            <person name="Mikhailova N."/>
            <person name="Lu M."/>
            <person name="Detter J.C."/>
            <person name="Tapia R."/>
            <person name="Han C."/>
            <person name="Land M."/>
            <person name="Hauser L."/>
            <person name="Markowitz V."/>
            <person name="Cheng J.-F."/>
            <person name="Hugenholtz P."/>
            <person name="Woyke T."/>
            <person name="Wu D."/>
            <person name="Spring S."/>
            <person name="Brambilla E."/>
            <person name="Klenk H.-P."/>
            <person name="Eisen J.A."/>
        </authorList>
    </citation>
    <scope>NUCLEOTIDE SEQUENCE [LARGE SCALE GENOMIC DNA]</scope>
    <source>
        <strain>SNP6</strain>
    </source>
</reference>
<dbReference type="InterPro" id="IPR018269">
    <property type="entry name" value="Ribosomal_uS13_CS"/>
</dbReference>
<dbReference type="InterPro" id="IPR027437">
    <property type="entry name" value="Rbsml_uS13_C"/>
</dbReference>
<dbReference type="GO" id="GO:0003735">
    <property type="term" value="F:structural constituent of ribosome"/>
    <property type="evidence" value="ECO:0007669"/>
    <property type="project" value="InterPro"/>
</dbReference>
<evidence type="ECO:0000256" key="5">
    <source>
        <dbReference type="ARBA" id="ARBA00023274"/>
    </source>
</evidence>
<dbReference type="PROSITE" id="PS50159">
    <property type="entry name" value="RIBOSOMAL_S13_2"/>
    <property type="match status" value="1"/>
</dbReference>
<dbReference type="HAMAP" id="MF_01315">
    <property type="entry name" value="Ribosomal_uS13"/>
    <property type="match status" value="1"/>
</dbReference>
<comment type="function">
    <text evidence="6">Located at the top of the head of the 30S subunit, it contacts several helices of the 16S rRNA. In the 70S ribosome it contacts the 23S rRNA (bridge B1a) and protein L5 of the 50S subunit (bridge B1b), connecting the 2 subunits; these bridges are implicated in subunit movement.</text>
</comment>
<dbReference type="GO" id="GO:0006412">
    <property type="term" value="P:translation"/>
    <property type="evidence" value="ECO:0007669"/>
    <property type="project" value="UniProtKB-UniRule"/>
</dbReference>
<keyword evidence="3 6" id="KW-0694">RNA-binding</keyword>
<comment type="similarity">
    <text evidence="1 6 7">Belongs to the universal ribosomal protein uS13 family.</text>
</comment>
<dbReference type="NCBIfam" id="TIGR03629">
    <property type="entry name" value="uS13_arch"/>
    <property type="match status" value="1"/>
</dbReference>
<evidence type="ECO:0000256" key="7">
    <source>
        <dbReference type="RuleBase" id="RU003830"/>
    </source>
</evidence>
<gene>
    <name evidence="6" type="primary">rps13</name>
    <name evidence="9" type="ordered locus">Arcve_0360</name>
</gene>
<feature type="compositionally biased region" description="Low complexity" evidence="8">
    <location>
        <begin position="130"/>
        <end position="147"/>
    </location>
</feature>
<feature type="compositionally biased region" description="Basic residues" evidence="8">
    <location>
        <begin position="120"/>
        <end position="129"/>
    </location>
</feature>
<dbReference type="OrthoDB" id="372127at2157"/>
<keyword evidence="5 6" id="KW-0687">Ribonucleoprotein</keyword>
<dbReference type="InterPro" id="IPR001892">
    <property type="entry name" value="Ribosomal_uS13"/>
</dbReference>
<dbReference type="PANTHER" id="PTHR10871">
    <property type="entry name" value="30S RIBOSOMAL PROTEIN S13/40S RIBOSOMAL PROTEIN S18"/>
    <property type="match status" value="1"/>
</dbReference>
<dbReference type="Gene3D" id="4.10.910.10">
    <property type="entry name" value="30s ribosomal protein s13, domain 2"/>
    <property type="match status" value="1"/>
</dbReference>
<dbReference type="AlphaFoldDB" id="F2KPG2"/>
<dbReference type="EMBL" id="CP002588">
    <property type="protein sequence ID" value="AEA46393.1"/>
    <property type="molecule type" value="Genomic_DNA"/>
</dbReference>
<feature type="region of interest" description="Disordered" evidence="8">
    <location>
        <begin position="120"/>
        <end position="147"/>
    </location>
</feature>
<dbReference type="STRING" id="693661.Arcve_0360"/>
<dbReference type="eggNOG" id="arCOG01722">
    <property type="taxonomic scope" value="Archaea"/>
</dbReference>
<organism evidence="9 10">
    <name type="scientific">Archaeoglobus veneficus (strain DSM 11195 / SNP6)</name>
    <dbReference type="NCBI Taxonomy" id="693661"/>
    <lineage>
        <taxon>Archaea</taxon>
        <taxon>Methanobacteriati</taxon>
        <taxon>Methanobacteriota</taxon>
        <taxon>Archaeoglobi</taxon>
        <taxon>Archaeoglobales</taxon>
        <taxon>Archaeoglobaceae</taxon>
        <taxon>Archaeoglobus</taxon>
    </lineage>
</organism>
<evidence type="ECO:0000313" key="10">
    <source>
        <dbReference type="Proteomes" id="UP000008136"/>
    </source>
</evidence>
<dbReference type="GO" id="GO:0015935">
    <property type="term" value="C:small ribosomal subunit"/>
    <property type="evidence" value="ECO:0007669"/>
    <property type="project" value="TreeGrafter"/>
</dbReference>
<dbReference type="KEGG" id="ave:Arcve_0360"/>
<name>F2KPG2_ARCVS</name>
<keyword evidence="10" id="KW-1185">Reference proteome</keyword>
<accession>F2KPG2</accession>
<dbReference type="InterPro" id="IPR019977">
    <property type="entry name" value="Ribosomal_uS13_archaeal"/>
</dbReference>
<evidence type="ECO:0000256" key="1">
    <source>
        <dbReference type="ARBA" id="ARBA00008080"/>
    </source>
</evidence>
<dbReference type="PIRSF" id="PIRSF002134">
    <property type="entry name" value="Ribosomal_S13"/>
    <property type="match status" value="1"/>
</dbReference>
<evidence type="ECO:0000256" key="4">
    <source>
        <dbReference type="ARBA" id="ARBA00022980"/>
    </source>
</evidence>